<reference evidence="1" key="2">
    <citation type="submission" date="2021-04" db="EMBL/GenBank/DDBJ databases">
        <authorList>
            <person name="Gilroy R."/>
        </authorList>
    </citation>
    <scope>NUCLEOTIDE SEQUENCE</scope>
    <source>
        <strain evidence="1">ChiBcec15-1070</strain>
    </source>
</reference>
<dbReference type="EMBL" id="DXHL01000001">
    <property type="protein sequence ID" value="HIW09867.1"/>
    <property type="molecule type" value="Genomic_DNA"/>
</dbReference>
<organism evidence="1 2">
    <name type="scientific">Candidatus Rikenella faecigallinarum</name>
    <dbReference type="NCBI Taxonomy" id="2838745"/>
    <lineage>
        <taxon>Bacteria</taxon>
        <taxon>Pseudomonadati</taxon>
        <taxon>Bacteroidota</taxon>
        <taxon>Bacteroidia</taxon>
        <taxon>Bacteroidales</taxon>
        <taxon>Rikenellaceae</taxon>
        <taxon>Rikenella</taxon>
    </lineage>
</organism>
<name>A0A9D1QCW3_9BACT</name>
<accession>A0A9D1QCW3</accession>
<comment type="caution">
    <text evidence="1">The sequence shown here is derived from an EMBL/GenBank/DDBJ whole genome shotgun (WGS) entry which is preliminary data.</text>
</comment>
<sequence>MYGATDNELAEGSEEGLQLIDVTTSGVIGNNNTSFTYAIKHPLTFIYNILSLRDWYTNDQQYQNDVLWTRKDNKSNYDPCPEGWRMPLDNTWNDFTLETAHYHTQGNLTSLGDNSATNGLLYKDFAWYSACGYRNAGTGNGGLRSVGYGGNYWSSTPSTRFNFNPVNGVYPNYKPDEARAAGLTVRCIQE</sequence>
<gene>
    <name evidence="1" type="ORF">H9888_00035</name>
</gene>
<evidence type="ECO:0000313" key="1">
    <source>
        <dbReference type="EMBL" id="HIW09867.1"/>
    </source>
</evidence>
<reference evidence="1" key="1">
    <citation type="journal article" date="2021" name="PeerJ">
        <title>Extensive microbial diversity within the chicken gut microbiome revealed by metagenomics and culture.</title>
        <authorList>
            <person name="Gilroy R."/>
            <person name="Ravi A."/>
            <person name="Getino M."/>
            <person name="Pursley I."/>
            <person name="Horton D.L."/>
            <person name="Alikhan N.F."/>
            <person name="Baker D."/>
            <person name="Gharbi K."/>
            <person name="Hall N."/>
            <person name="Watson M."/>
            <person name="Adriaenssens E.M."/>
            <person name="Foster-Nyarko E."/>
            <person name="Jarju S."/>
            <person name="Secka A."/>
            <person name="Antonio M."/>
            <person name="Oren A."/>
            <person name="Chaudhuri R.R."/>
            <person name="La Ragione R."/>
            <person name="Hildebrand F."/>
            <person name="Pallen M.J."/>
        </authorList>
    </citation>
    <scope>NUCLEOTIDE SEQUENCE</scope>
    <source>
        <strain evidence="1">ChiBcec15-1070</strain>
    </source>
</reference>
<protein>
    <submittedName>
        <fullName evidence="1">Fibrobacter succinogenes major paralogous domain-containing protein</fullName>
    </submittedName>
</protein>
<proteinExistence type="predicted"/>
<evidence type="ECO:0000313" key="2">
    <source>
        <dbReference type="Proteomes" id="UP000823926"/>
    </source>
</evidence>
<dbReference type="Proteomes" id="UP000823926">
    <property type="component" value="Unassembled WGS sequence"/>
</dbReference>
<dbReference type="AlphaFoldDB" id="A0A9D1QCW3"/>